<proteinExistence type="predicted"/>
<reference evidence="1 2" key="1">
    <citation type="submission" date="2019-12" db="EMBL/GenBank/DDBJ databases">
        <title>WGS of CPCC 203550 I12A-02606.</title>
        <authorList>
            <person name="Jiang Z."/>
        </authorList>
    </citation>
    <scope>NUCLEOTIDE SEQUENCE [LARGE SCALE GENOMIC DNA]</scope>
    <source>
        <strain evidence="1 2">I12A-02606</strain>
    </source>
</reference>
<sequence length="228" mass="24784">MKTPAALRKTAPFRVARRLYTRVRFGDLDRFTPLSSWGWKRGTPVDRWYIERFLTGHADLVHGSALEVKSDLYASRLGARSVDVLDIDADNALATVVGDVCDPDVLPQSAYDVAVITQTLQLVDDPVTAVRHLAAALRPGGALLVTVPTMSRLVDDSDRWRWTPRGLEHLLRAAAPPDATVEVAGLGNGLTARAFLFGLSAEEVGEASMRHTDPHYPLVAGGVLRVPA</sequence>
<comment type="caution">
    <text evidence="1">The sequence shown here is derived from an EMBL/GenBank/DDBJ whole genome shotgun (WGS) entry which is preliminary data.</text>
</comment>
<dbReference type="GO" id="GO:0008168">
    <property type="term" value="F:methyltransferase activity"/>
    <property type="evidence" value="ECO:0007669"/>
    <property type="project" value="UniProtKB-KW"/>
</dbReference>
<evidence type="ECO:0000313" key="1">
    <source>
        <dbReference type="EMBL" id="NEM05926.1"/>
    </source>
</evidence>
<name>A0A6P0GFA0_9ACTN</name>
<keyword evidence="1" id="KW-0489">Methyltransferase</keyword>
<gene>
    <name evidence="1" type="ORF">GCU54_07810</name>
</gene>
<organism evidence="1 2">
    <name type="scientific">Geodermatophilus normandii</name>
    <dbReference type="NCBI Taxonomy" id="1137989"/>
    <lineage>
        <taxon>Bacteria</taxon>
        <taxon>Bacillati</taxon>
        <taxon>Actinomycetota</taxon>
        <taxon>Actinomycetes</taxon>
        <taxon>Geodermatophilales</taxon>
        <taxon>Geodermatophilaceae</taxon>
        <taxon>Geodermatophilus</taxon>
    </lineage>
</organism>
<dbReference type="EMBL" id="JAAGWE010000012">
    <property type="protein sequence ID" value="NEM05926.1"/>
    <property type="molecule type" value="Genomic_DNA"/>
</dbReference>
<dbReference type="AlphaFoldDB" id="A0A6P0GFA0"/>
<dbReference type="SUPFAM" id="SSF53335">
    <property type="entry name" value="S-adenosyl-L-methionine-dependent methyltransferases"/>
    <property type="match status" value="1"/>
</dbReference>
<dbReference type="Gene3D" id="3.40.50.150">
    <property type="entry name" value="Vaccinia Virus protein VP39"/>
    <property type="match status" value="1"/>
</dbReference>
<keyword evidence="1" id="KW-0808">Transferase</keyword>
<evidence type="ECO:0000313" key="2">
    <source>
        <dbReference type="Proteomes" id="UP000471126"/>
    </source>
</evidence>
<dbReference type="RefSeq" id="WP_163476081.1">
    <property type="nucleotide sequence ID" value="NZ_JAAGWE010000012.1"/>
</dbReference>
<accession>A0A6P0GFA0</accession>
<dbReference type="GO" id="GO:0032259">
    <property type="term" value="P:methylation"/>
    <property type="evidence" value="ECO:0007669"/>
    <property type="project" value="UniProtKB-KW"/>
</dbReference>
<dbReference type="InterPro" id="IPR029063">
    <property type="entry name" value="SAM-dependent_MTases_sf"/>
</dbReference>
<protein>
    <submittedName>
        <fullName evidence="1">Class I SAM-dependent methyltransferase</fullName>
    </submittedName>
</protein>
<dbReference type="Pfam" id="PF13489">
    <property type="entry name" value="Methyltransf_23"/>
    <property type="match status" value="1"/>
</dbReference>
<dbReference type="Proteomes" id="UP000471126">
    <property type="component" value="Unassembled WGS sequence"/>
</dbReference>